<comment type="caution">
    <text evidence="1">The sequence shown here is derived from an EMBL/GenBank/DDBJ whole genome shotgun (WGS) entry which is preliminary data.</text>
</comment>
<evidence type="ECO:0000313" key="1">
    <source>
        <dbReference type="EMBL" id="MPC20138.1"/>
    </source>
</evidence>
<sequence length="74" mass="8216">MFMSTATFPFCIRKRGGCRGNVGLNALWGRGIFNWFESWSRSEGKKGITLDNCSQMPNQSLSLADTVQTDSLGH</sequence>
<dbReference type="EMBL" id="VSRR010000840">
    <property type="protein sequence ID" value="MPC20138.1"/>
    <property type="molecule type" value="Genomic_DNA"/>
</dbReference>
<reference evidence="1 2" key="1">
    <citation type="submission" date="2019-05" db="EMBL/GenBank/DDBJ databases">
        <title>Another draft genome of Portunus trituberculatus and its Hox gene families provides insights of decapod evolution.</title>
        <authorList>
            <person name="Jeong J.-H."/>
            <person name="Song I."/>
            <person name="Kim S."/>
            <person name="Choi T."/>
            <person name="Kim D."/>
            <person name="Ryu S."/>
            <person name="Kim W."/>
        </authorList>
    </citation>
    <scope>NUCLEOTIDE SEQUENCE [LARGE SCALE GENOMIC DNA]</scope>
    <source>
        <tissue evidence="1">Muscle</tissue>
    </source>
</reference>
<organism evidence="1 2">
    <name type="scientific">Portunus trituberculatus</name>
    <name type="common">Swimming crab</name>
    <name type="synonym">Neptunus trituberculatus</name>
    <dbReference type="NCBI Taxonomy" id="210409"/>
    <lineage>
        <taxon>Eukaryota</taxon>
        <taxon>Metazoa</taxon>
        <taxon>Ecdysozoa</taxon>
        <taxon>Arthropoda</taxon>
        <taxon>Crustacea</taxon>
        <taxon>Multicrustacea</taxon>
        <taxon>Malacostraca</taxon>
        <taxon>Eumalacostraca</taxon>
        <taxon>Eucarida</taxon>
        <taxon>Decapoda</taxon>
        <taxon>Pleocyemata</taxon>
        <taxon>Brachyura</taxon>
        <taxon>Eubrachyura</taxon>
        <taxon>Portunoidea</taxon>
        <taxon>Portunidae</taxon>
        <taxon>Portuninae</taxon>
        <taxon>Portunus</taxon>
    </lineage>
</organism>
<evidence type="ECO:0000313" key="2">
    <source>
        <dbReference type="Proteomes" id="UP000324222"/>
    </source>
</evidence>
<dbReference type="Proteomes" id="UP000324222">
    <property type="component" value="Unassembled WGS sequence"/>
</dbReference>
<accession>A0A5B7DFP3</accession>
<proteinExistence type="predicted"/>
<name>A0A5B7DFP3_PORTR</name>
<dbReference type="AlphaFoldDB" id="A0A5B7DFP3"/>
<keyword evidence="2" id="KW-1185">Reference proteome</keyword>
<gene>
    <name evidence="1" type="ORF">E2C01_013070</name>
</gene>
<protein>
    <submittedName>
        <fullName evidence="1">Uncharacterized protein</fullName>
    </submittedName>
</protein>